<gene>
    <name evidence="2" type="ORF">CEXT_65001</name>
</gene>
<feature type="region of interest" description="Disordered" evidence="1">
    <location>
        <begin position="1"/>
        <end position="80"/>
    </location>
</feature>
<sequence length="80" mass="8582">MVRLAGFPRTAIISIVNGSPTDPGRGGARSVRGGSPPGDPSARPLYLNGEPDPPGMKTRTWKMSRGSGSCSFRRTRTRPW</sequence>
<dbReference type="AlphaFoldDB" id="A0AAV4N8E4"/>
<accession>A0AAV4N8E4</accession>
<dbReference type="Proteomes" id="UP001054945">
    <property type="component" value="Unassembled WGS sequence"/>
</dbReference>
<comment type="caution">
    <text evidence="2">The sequence shown here is derived from an EMBL/GenBank/DDBJ whole genome shotgun (WGS) entry which is preliminary data.</text>
</comment>
<protein>
    <submittedName>
        <fullName evidence="2">Uncharacterized protein</fullName>
    </submittedName>
</protein>
<evidence type="ECO:0000313" key="3">
    <source>
        <dbReference type="Proteomes" id="UP001054945"/>
    </source>
</evidence>
<reference evidence="2 3" key="1">
    <citation type="submission" date="2021-06" db="EMBL/GenBank/DDBJ databases">
        <title>Caerostris extrusa draft genome.</title>
        <authorList>
            <person name="Kono N."/>
            <person name="Arakawa K."/>
        </authorList>
    </citation>
    <scope>NUCLEOTIDE SEQUENCE [LARGE SCALE GENOMIC DNA]</scope>
</reference>
<keyword evidence="3" id="KW-1185">Reference proteome</keyword>
<evidence type="ECO:0000313" key="2">
    <source>
        <dbReference type="EMBL" id="GIX79709.1"/>
    </source>
</evidence>
<proteinExistence type="predicted"/>
<name>A0AAV4N8E4_CAEEX</name>
<evidence type="ECO:0000256" key="1">
    <source>
        <dbReference type="SAM" id="MobiDB-lite"/>
    </source>
</evidence>
<organism evidence="2 3">
    <name type="scientific">Caerostris extrusa</name>
    <name type="common">Bark spider</name>
    <name type="synonym">Caerostris bankana</name>
    <dbReference type="NCBI Taxonomy" id="172846"/>
    <lineage>
        <taxon>Eukaryota</taxon>
        <taxon>Metazoa</taxon>
        <taxon>Ecdysozoa</taxon>
        <taxon>Arthropoda</taxon>
        <taxon>Chelicerata</taxon>
        <taxon>Arachnida</taxon>
        <taxon>Araneae</taxon>
        <taxon>Araneomorphae</taxon>
        <taxon>Entelegynae</taxon>
        <taxon>Araneoidea</taxon>
        <taxon>Araneidae</taxon>
        <taxon>Caerostris</taxon>
    </lineage>
</organism>
<dbReference type="EMBL" id="BPLR01020524">
    <property type="protein sequence ID" value="GIX79709.1"/>
    <property type="molecule type" value="Genomic_DNA"/>
</dbReference>